<dbReference type="InterPro" id="IPR005467">
    <property type="entry name" value="His_kinase_dom"/>
</dbReference>
<dbReference type="Pfam" id="PF01627">
    <property type="entry name" value="Hpt"/>
    <property type="match status" value="1"/>
</dbReference>
<dbReference type="SUPFAM" id="SSF47226">
    <property type="entry name" value="Histidine-containing phosphotransfer domain, HPT domain"/>
    <property type="match status" value="1"/>
</dbReference>
<evidence type="ECO:0000313" key="18">
    <source>
        <dbReference type="EMBL" id="QPB43244.1"/>
    </source>
</evidence>
<dbReference type="Pfam" id="PF00512">
    <property type="entry name" value="HisKA"/>
    <property type="match status" value="1"/>
</dbReference>
<keyword evidence="11" id="KW-0808">Transferase</keyword>
<dbReference type="CDD" id="cd00088">
    <property type="entry name" value="HPT"/>
    <property type="match status" value="1"/>
</dbReference>
<dbReference type="InterPro" id="IPR036641">
    <property type="entry name" value="HPT_dom_sf"/>
</dbReference>
<evidence type="ECO:0000256" key="10">
    <source>
        <dbReference type="ARBA" id="ARBA00023136"/>
    </source>
</evidence>
<evidence type="ECO:0000259" key="15">
    <source>
        <dbReference type="PROSITE" id="PS50109"/>
    </source>
</evidence>
<evidence type="ECO:0000259" key="16">
    <source>
        <dbReference type="PROSITE" id="PS50110"/>
    </source>
</evidence>
<dbReference type="InterPro" id="IPR027460">
    <property type="entry name" value="ArcB_TM_sf"/>
</dbReference>
<dbReference type="InterPro" id="IPR036097">
    <property type="entry name" value="HisK_dim/P_sf"/>
</dbReference>
<keyword evidence="8 14" id="KW-1133">Transmembrane helix</keyword>
<feature type="modified residue" description="4-aspartylphosphate" evidence="13">
    <location>
        <position position="410"/>
    </location>
</feature>
<dbReference type="EC" id="2.7.13.3" evidence="11"/>
<evidence type="ECO:0000256" key="9">
    <source>
        <dbReference type="ARBA" id="ARBA00023012"/>
    </source>
</evidence>
<keyword evidence="11" id="KW-0804">Transcription</keyword>
<comment type="subcellular location">
    <subcellularLocation>
        <location evidence="11">Cell inner membrane</location>
        <topology evidence="11">Multi-pass membrane protein</topology>
    </subcellularLocation>
    <subcellularLocation>
        <location evidence="2">Cell membrane</location>
        <topology evidence="2">Multi-pass membrane protein</topology>
    </subcellularLocation>
</comment>
<dbReference type="InterPro" id="IPR001789">
    <property type="entry name" value="Sig_transdc_resp-reg_receiver"/>
</dbReference>
<keyword evidence="10 11" id="KW-0472">Membrane</keyword>
<dbReference type="PRINTS" id="PR00344">
    <property type="entry name" value="BCTRLSENSOR"/>
</dbReference>
<dbReference type="SUPFAM" id="SSF47384">
    <property type="entry name" value="Homodimeric domain of signal transducing histidine kinase"/>
    <property type="match status" value="1"/>
</dbReference>
<dbReference type="Pfam" id="PF02518">
    <property type="entry name" value="HATPase_c"/>
    <property type="match status" value="1"/>
</dbReference>
<evidence type="ECO:0000256" key="1">
    <source>
        <dbReference type="ARBA" id="ARBA00000085"/>
    </source>
</evidence>
<evidence type="ECO:0000256" key="11">
    <source>
        <dbReference type="PIRNR" id="PIRNR003182"/>
    </source>
</evidence>
<gene>
    <name evidence="18" type="ORF">IHV77_03830</name>
</gene>
<dbReference type="InterPro" id="IPR011006">
    <property type="entry name" value="CheY-like_superfamily"/>
</dbReference>
<evidence type="ECO:0000256" key="7">
    <source>
        <dbReference type="ARBA" id="ARBA00022840"/>
    </source>
</evidence>
<dbReference type="Gene3D" id="1.20.120.160">
    <property type="entry name" value="HPT domain"/>
    <property type="match status" value="1"/>
</dbReference>
<dbReference type="PIRSF" id="PIRSF003182">
    <property type="entry name" value="ArcB"/>
    <property type="match status" value="1"/>
</dbReference>
<dbReference type="Gene3D" id="1.10.287.130">
    <property type="match status" value="1"/>
</dbReference>
<keyword evidence="9 11" id="KW-0902">Two-component regulatory system</keyword>
<protein>
    <recommendedName>
        <fullName evidence="11">Aerobic respiration control sensor protein</fullName>
        <ecNumber evidence="11">2.7.13.3</ecNumber>
    </recommendedName>
</protein>
<evidence type="ECO:0000256" key="2">
    <source>
        <dbReference type="ARBA" id="ARBA00004651"/>
    </source>
</evidence>
<keyword evidence="7 11" id="KW-0067">ATP-binding</keyword>
<feature type="domain" description="Histidine kinase" evidence="15">
    <location>
        <begin position="128"/>
        <end position="345"/>
    </location>
</feature>
<evidence type="ECO:0000256" key="3">
    <source>
        <dbReference type="ARBA" id="ARBA00022475"/>
    </source>
</evidence>
<dbReference type="InterPro" id="IPR003661">
    <property type="entry name" value="HisK_dim/P_dom"/>
</dbReference>
<organism evidence="18 19">
    <name type="scientific">Rodentibacter haemolyticus</name>
    <dbReference type="NCBI Taxonomy" id="2778911"/>
    <lineage>
        <taxon>Bacteria</taxon>
        <taxon>Pseudomonadati</taxon>
        <taxon>Pseudomonadota</taxon>
        <taxon>Gammaproteobacteria</taxon>
        <taxon>Pasteurellales</taxon>
        <taxon>Pasteurellaceae</taxon>
        <taxon>Rodentibacter</taxon>
    </lineage>
</organism>
<dbReference type="EMBL" id="CP063056">
    <property type="protein sequence ID" value="QPB43244.1"/>
    <property type="molecule type" value="Genomic_DNA"/>
</dbReference>
<feature type="transmembrane region" description="Helical" evidence="14">
    <location>
        <begin position="58"/>
        <end position="77"/>
    </location>
</feature>
<feature type="modified residue" description="Phosphohistidine" evidence="12">
    <location>
        <position position="555"/>
    </location>
</feature>
<dbReference type="PROSITE" id="PS50110">
    <property type="entry name" value="RESPONSE_REGULATORY"/>
    <property type="match status" value="1"/>
</dbReference>
<name>A0ABX6V0J5_9PAST</name>
<keyword evidence="3 11" id="KW-1003">Cell membrane</keyword>
<dbReference type="InterPro" id="IPR004358">
    <property type="entry name" value="Sig_transdc_His_kin-like_C"/>
</dbReference>
<dbReference type="PROSITE" id="PS50894">
    <property type="entry name" value="HPT"/>
    <property type="match status" value="1"/>
</dbReference>
<keyword evidence="19" id="KW-1185">Reference proteome</keyword>
<dbReference type="Gene3D" id="3.40.50.2300">
    <property type="match status" value="1"/>
</dbReference>
<dbReference type="SMART" id="SM00388">
    <property type="entry name" value="HisKA"/>
    <property type="match status" value="1"/>
</dbReference>
<dbReference type="Gene3D" id="3.30.565.10">
    <property type="entry name" value="Histidine kinase-like ATPase, C-terminal domain"/>
    <property type="match status" value="1"/>
</dbReference>
<evidence type="ECO:0000256" key="12">
    <source>
        <dbReference type="PROSITE-ProRule" id="PRU00110"/>
    </source>
</evidence>
<evidence type="ECO:0000259" key="17">
    <source>
        <dbReference type="PROSITE" id="PS50894"/>
    </source>
</evidence>
<keyword evidence="5 14" id="KW-0812">Transmembrane</keyword>
<keyword evidence="11" id="KW-0418">Kinase</keyword>
<keyword evidence="6 11" id="KW-0547">Nucleotide-binding</keyword>
<dbReference type="PANTHER" id="PTHR45339:SF1">
    <property type="entry name" value="HYBRID SIGNAL TRANSDUCTION HISTIDINE KINASE J"/>
    <property type="match status" value="1"/>
</dbReference>
<dbReference type="Proteomes" id="UP000663069">
    <property type="component" value="Chromosome"/>
</dbReference>
<dbReference type="SUPFAM" id="SSF52172">
    <property type="entry name" value="CheY-like"/>
    <property type="match status" value="1"/>
</dbReference>
<keyword evidence="11" id="KW-0805">Transcription regulation</keyword>
<dbReference type="InterPro" id="IPR040642">
    <property type="entry name" value="HKR_ArcB_TM"/>
</dbReference>
<dbReference type="InterPro" id="IPR003594">
    <property type="entry name" value="HATPase_dom"/>
</dbReference>
<dbReference type="InterPro" id="IPR008207">
    <property type="entry name" value="Sig_transdc_His_kin_Hpt_dom"/>
</dbReference>
<keyword evidence="4 13" id="KW-0597">Phosphoprotein</keyword>
<evidence type="ECO:0000256" key="5">
    <source>
        <dbReference type="ARBA" id="ARBA00022692"/>
    </source>
</evidence>
<evidence type="ECO:0000256" key="14">
    <source>
        <dbReference type="SAM" id="Phobius"/>
    </source>
</evidence>
<evidence type="ECO:0000256" key="6">
    <source>
        <dbReference type="ARBA" id="ARBA00022741"/>
    </source>
</evidence>
<dbReference type="SMART" id="SM00387">
    <property type="entry name" value="HATPase_c"/>
    <property type="match status" value="1"/>
</dbReference>
<accession>A0ABX6V0J5</accession>
<keyword evidence="11" id="KW-0997">Cell inner membrane</keyword>
<proteinExistence type="predicted"/>
<dbReference type="RefSeq" id="WP_194812818.1">
    <property type="nucleotide sequence ID" value="NZ_CP063056.1"/>
</dbReference>
<dbReference type="PANTHER" id="PTHR45339">
    <property type="entry name" value="HYBRID SIGNAL TRANSDUCTION HISTIDINE KINASE J"/>
    <property type="match status" value="1"/>
</dbReference>
<comment type="catalytic activity">
    <reaction evidence="1 11">
        <text>ATP + protein L-histidine = ADP + protein N-phospho-L-histidine.</text>
        <dbReference type="EC" id="2.7.13.3"/>
    </reaction>
</comment>
<dbReference type="CDD" id="cd16922">
    <property type="entry name" value="HATPase_EvgS-ArcB-TorS-like"/>
    <property type="match status" value="1"/>
</dbReference>
<evidence type="ECO:0000313" key="19">
    <source>
        <dbReference type="Proteomes" id="UP000663069"/>
    </source>
</evidence>
<feature type="domain" description="Response regulatory" evidence="16">
    <location>
        <begin position="361"/>
        <end position="480"/>
    </location>
</feature>
<dbReference type="CDD" id="cd17546">
    <property type="entry name" value="REC_hyHK_CKI1_RcsC-like"/>
    <property type="match status" value="1"/>
</dbReference>
<dbReference type="PROSITE" id="PS50109">
    <property type="entry name" value="HIS_KIN"/>
    <property type="match status" value="1"/>
</dbReference>
<evidence type="ECO:0000256" key="8">
    <source>
        <dbReference type="ARBA" id="ARBA00022989"/>
    </source>
</evidence>
<feature type="transmembrane region" description="Helical" evidence="14">
    <location>
        <begin position="21"/>
        <end position="46"/>
    </location>
</feature>
<feature type="domain" description="HPt" evidence="17">
    <location>
        <begin position="511"/>
        <end position="612"/>
    </location>
</feature>
<evidence type="ECO:0000256" key="13">
    <source>
        <dbReference type="PROSITE-ProRule" id="PRU00169"/>
    </source>
</evidence>
<reference evidence="18 19" key="1">
    <citation type="submission" date="2020-10" db="EMBL/GenBank/DDBJ databases">
        <title>Genome Sequencing of Rodentibacter spp. strain DSM111151.</title>
        <authorList>
            <person name="Benga L."/>
            <person name="Lautwein T."/>
        </authorList>
    </citation>
    <scope>NUCLEOTIDE SEQUENCE [LARGE SCALE GENOMIC DNA]</scope>
    <source>
        <strain evidence="18 19">DSM 111151</strain>
    </source>
</reference>
<dbReference type="InterPro" id="IPR014409">
    <property type="entry name" value="Sig_transdc_His_kin_hyb_ArcB"/>
</dbReference>
<dbReference type="CDD" id="cd00082">
    <property type="entry name" value="HisKA"/>
    <property type="match status" value="1"/>
</dbReference>
<evidence type="ECO:0000256" key="4">
    <source>
        <dbReference type="ARBA" id="ARBA00022553"/>
    </source>
</evidence>
<dbReference type="SMART" id="SM00448">
    <property type="entry name" value="REC"/>
    <property type="match status" value="1"/>
</dbReference>
<dbReference type="Pfam" id="PF00072">
    <property type="entry name" value="Response_reg"/>
    <property type="match status" value="1"/>
</dbReference>
<dbReference type="InterPro" id="IPR036890">
    <property type="entry name" value="HATPase_C_sf"/>
</dbReference>
<dbReference type="Pfam" id="PF18415">
    <property type="entry name" value="HKR_ArcB_TM"/>
    <property type="match status" value="1"/>
</dbReference>
<sequence>MKNLKYFTQRYVDWVIKLGRIRFSLLGLFILAVFALSAQILLSLFITNRIDWIDLLRSIIFGLFTAPFAIYFFTVLVEQLERSRLDLSKTVFRLKNEVSDRIQAEKELSIALDKLEKNSRDKSTLLATISHELRTPLNGIIGLSRILLDDQLSVQQRNYLKTINVSAVSLGYIFSDIIDLDKLDAKRLELNLQPTDINTLLDDIRNFAMLMAEPKKLAFSLNITTPLPDLLYLDRTRLSQILWNLISNAVKFTEQGKITLLVDFNDRKEELHFSLSDTGNGIAHGELNNIFKMYYQVKENSNRSAGSGIGLAISKSLAKLMNGDLRVESQIGKGSTFHLNILAKKAVSMIKNESINSLNLSVLLVEDIELNIIVAKSVLEKLGHNVDVAMNGQEAIRLFERNVYDIVLLDIKLPDMSGFDIAEHLRQKYEDGVYDFLPPLIAFTANVMQSEKEYLTKGMDGVLRKPLVIEELNQCLNHFFATGDMKNFINREYESKFSHQSLDFSLINLLGDDQIKTNIELFNRIMPTYMAELHEAYKQYISDDSLSLSVADIAHKIKGAAGSVGLVRVQKLAEKIQHNEEENWSMNVAQWIEQLTQSWQENVKELEDYLKH</sequence>
<dbReference type="Gene3D" id="1.10.287.970">
    <property type="entry name" value="His Kinase A (phosphoacceptor) domain"/>
    <property type="match status" value="1"/>
</dbReference>
<dbReference type="SUPFAM" id="SSF55874">
    <property type="entry name" value="ATPase domain of HSP90 chaperone/DNA topoisomerase II/histidine kinase"/>
    <property type="match status" value="1"/>
</dbReference>